<dbReference type="InterPro" id="IPR003409">
    <property type="entry name" value="MORN"/>
</dbReference>
<reference evidence="8" key="1">
    <citation type="submission" date="2025-08" db="UniProtKB">
        <authorList>
            <consortium name="RefSeq"/>
        </authorList>
    </citation>
    <scope>IDENTIFICATION</scope>
    <source>
        <tissue evidence="8">Muscle</tissue>
    </source>
</reference>
<dbReference type="SUPFAM" id="SSF82185">
    <property type="entry name" value="Histone H3 K4-specific methyltransferase SET7/9 N-terminal domain"/>
    <property type="match status" value="2"/>
</dbReference>
<evidence type="ECO:0000256" key="4">
    <source>
        <dbReference type="SAM" id="MobiDB-lite"/>
    </source>
</evidence>
<keyword evidence="2" id="KW-0677">Repeat</keyword>
<dbReference type="InterPro" id="IPR009091">
    <property type="entry name" value="RCC1/BLIP-II"/>
</dbReference>
<dbReference type="Pfam" id="PF00415">
    <property type="entry name" value="RCC1"/>
    <property type="match status" value="5"/>
</dbReference>
<dbReference type="Pfam" id="PF02204">
    <property type="entry name" value="VPS9"/>
    <property type="match status" value="1"/>
</dbReference>
<dbReference type="InterPro" id="IPR003123">
    <property type="entry name" value="VPS9"/>
</dbReference>
<dbReference type="PROSITE" id="PS00626">
    <property type="entry name" value="RCC1_2"/>
    <property type="match status" value="1"/>
</dbReference>
<dbReference type="PRINTS" id="PR00633">
    <property type="entry name" value="RCCNDNSATION"/>
</dbReference>
<feature type="repeat" description="RCC1" evidence="3">
    <location>
        <begin position="679"/>
        <end position="731"/>
    </location>
</feature>
<evidence type="ECO:0000256" key="3">
    <source>
        <dbReference type="PROSITE-ProRule" id="PRU00235"/>
    </source>
</evidence>
<dbReference type="Gene3D" id="2.20.110.10">
    <property type="entry name" value="Histone H3 K4-specific methyltransferase SET7/9 N-terminal domain"/>
    <property type="match status" value="2"/>
</dbReference>
<dbReference type="InterPro" id="IPR051984">
    <property type="entry name" value="Alsin"/>
</dbReference>
<evidence type="ECO:0000259" key="6">
    <source>
        <dbReference type="PROSITE" id="PS51205"/>
    </source>
</evidence>
<feature type="domain" description="VPS9" evidence="6">
    <location>
        <begin position="1622"/>
        <end position="1768"/>
    </location>
</feature>
<dbReference type="SUPFAM" id="SSF50729">
    <property type="entry name" value="PH domain-like"/>
    <property type="match status" value="1"/>
</dbReference>
<dbReference type="GeneID" id="106462067"/>
<feature type="repeat" description="RCC1" evidence="3">
    <location>
        <begin position="40"/>
        <end position="91"/>
    </location>
</feature>
<dbReference type="SUPFAM" id="SSF109993">
    <property type="entry name" value="VPS9 domain"/>
    <property type="match status" value="1"/>
</dbReference>
<dbReference type="PROSITE" id="PS50010">
    <property type="entry name" value="DH_2"/>
    <property type="match status" value="1"/>
</dbReference>
<dbReference type="SMART" id="SM00698">
    <property type="entry name" value="MORN"/>
    <property type="match status" value="8"/>
</dbReference>
<protein>
    <submittedName>
        <fullName evidence="8">Alsin-like</fullName>
    </submittedName>
</protein>
<dbReference type="Pfam" id="PF25383">
    <property type="entry name" value="PH_alsin"/>
    <property type="match status" value="1"/>
</dbReference>
<feature type="domain" description="DH" evidence="5">
    <location>
        <begin position="792"/>
        <end position="990"/>
    </location>
</feature>
<accession>A0ABM1B991</accession>
<dbReference type="SUPFAM" id="SSF50985">
    <property type="entry name" value="RCC1/BLIP-II"/>
    <property type="match status" value="2"/>
</dbReference>
<feature type="compositionally biased region" description="Polar residues" evidence="4">
    <location>
        <begin position="350"/>
        <end position="364"/>
    </location>
</feature>
<dbReference type="Pfam" id="PF26202">
    <property type="entry name" value="HA_Alsin"/>
    <property type="match status" value="1"/>
</dbReference>
<feature type="region of interest" description="Disordered" evidence="4">
    <location>
        <begin position="284"/>
        <end position="309"/>
    </location>
</feature>
<organism evidence="7 8">
    <name type="scientific">Limulus polyphemus</name>
    <name type="common">Atlantic horseshoe crab</name>
    <dbReference type="NCBI Taxonomy" id="6850"/>
    <lineage>
        <taxon>Eukaryota</taxon>
        <taxon>Metazoa</taxon>
        <taxon>Ecdysozoa</taxon>
        <taxon>Arthropoda</taxon>
        <taxon>Chelicerata</taxon>
        <taxon>Merostomata</taxon>
        <taxon>Xiphosura</taxon>
        <taxon>Limulidae</taxon>
        <taxon>Limulus</taxon>
    </lineage>
</organism>
<proteinExistence type="predicted"/>
<dbReference type="InterPro" id="IPR057248">
    <property type="entry name" value="Alsin-like_PH"/>
</dbReference>
<evidence type="ECO:0000259" key="5">
    <source>
        <dbReference type="PROSITE" id="PS50010"/>
    </source>
</evidence>
<evidence type="ECO:0000256" key="2">
    <source>
        <dbReference type="ARBA" id="ARBA00022737"/>
    </source>
</evidence>
<dbReference type="InterPro" id="IPR037191">
    <property type="entry name" value="VPS9_dom_sf"/>
</dbReference>
<dbReference type="Gene3D" id="1.20.1050.80">
    <property type="entry name" value="VPS9 domain"/>
    <property type="match status" value="1"/>
</dbReference>
<dbReference type="Gene3D" id="2.130.10.30">
    <property type="entry name" value="Regulator of chromosome condensation 1/beta-lactamase-inhibitor protein II"/>
    <property type="match status" value="3"/>
</dbReference>
<feature type="region of interest" description="Disordered" evidence="4">
    <location>
        <begin position="349"/>
        <end position="368"/>
    </location>
</feature>
<dbReference type="InterPro" id="IPR011993">
    <property type="entry name" value="PH-like_dom_sf"/>
</dbReference>
<feature type="repeat" description="RCC1" evidence="3">
    <location>
        <begin position="159"/>
        <end position="207"/>
    </location>
</feature>
<sequence>MSQAHLWTCCLPDFLVTISNHNVSHLAFGTDHCLFLTTNGSVCSFGKGSKGQLGVGSLKDQLKEPQIVQGFPQKVISIACGPETSAAVCENGELYMWGDNSYGQCGVDSNESVVLVPTLVQILESPVNCNKCDIVLCKRTQIVEVSCGVHHTLARSKDYNIWTWGEGPQLGLTNVNRTGPTKLEFLKGKNVLSVACGAFHSIAVLEVPKVGDTSDIPEEQYTPISLCSKCKCDQFTVTDNSDAVIVSHDHVCPLGLVVADEEDVIIKTDLQEDKLELKIDETADKKSEEDNEQRSNEIVKEMSSLSPCNSSKNKVDFYLSNNVKDNFDKPEKKIEHLLDSAGYLAEESVNDQTNDSSNYQQITSSDDKKEVIPPNHVLLDQSSQEFNTAVNEEESMKEHHPDIVEENGTELKANTLTLENGEQVELRNKTVQFQKFADMSTKTSTSEEKCLQAYQSKRHSSLIDHAQARQFLEKQISNVSTTRSRTRSISVKSEDSLSAPPDESIGSDKYPLMKGLMTKVKTTVDKFQYVAFGSRNSQSSHSDSISSQESFEVIEVEHADTNEVQHIKRTGSLKSLLEIKQAYKLKSINRKGSMEVLVNKSKRKSSPKERSQHSIRKKELGRAAVQTEVWSWGGGEFGQLGHGDELERLQPCCVKQLSGQGVVRVLAGNFHSIALTADCRIFTWGLNDVCQLGHSLSNEKVLSPKQLQLPHHELVWDVATGRKHTLILADVRVPNVALYFCGAHERREDGEDCSCSKGKPSHISVLRKTGLVTSVFAGGPYSGCIVDERGVGEITVLHEFAASERKYLHQLQKIIHNVLIPIIKNDSFKQELAEVYTKPVQNIVARIADLVDIVAMNSYDLTLIAQGRTDLDNLYMLDSEEEWLDLHWAFFQVLCDVVAVKAIPSSVKCLSLSPNLLKTSAKDIIGEMTWDERSTADIVFQLLSLPLRRVKDYIRLFTRLTTTSPKYLYGKDIQHTVQKWKQLSEYVDRNMKQAEETKTFWDNAPQKLVDTFRLASRRLVRESKSHALSLVSSGRFSTHSFILFSDVLVHSYFGGFQSHALETVWVEPLQDTEVSQNAFVLTMPEDTLNLTCSTSSEKTGWICALNHAIKKTLDGHIGLATRSNHISMQRLTPPLARQATYTFVKHSTYKDATYTGMWFCGKIHGPGKLMFADGKTYVGKFKHNVQDGEGTYTIPSDDGRETVYEGMWKEGKLNGLGCVKYPNGDSYEGYFKDGMRHGHGILKQGKFLSSPSTIYIGQWSWNRREGYGVLDSIRGGEKYMGMWHEDFRHGRGLVVTIDGIYYEGTFNLDKLSGFGKMIFEDNTCYEGELGPGGIFNGKGTLYMSNGDKIEGTFSGSWSEAIKLSGLYHKSPGTPSISPEIDQRKHFGNQPLCVTAEQKWEDIFDQCREILCIQGANAAVDNKRAWEAVAVAVNKRKKEVQSKKKWQNQFEDSLDFLERIPYNSWEQGQLTLENHRDIQNYLQRSCDCPFHPLGHLLEGLVDVYRASYLGVGAHPRLLVHAVAEIHSFVARIYNIVRILFPDLPSEMKPLTLRSSRCFAKELSGSLSESDDDDDDLSRDVVTPSSLLHPILLPRLYPTLFTLYALECENEDEHYWERLLKWNKQSDIALLTFLGVDRKLLGICDEDFLKYPKKSPCPEKRLLAKAIETLQHISTAFTPLRKLRIIQEAFEEINKEFLKKLKTQFLWTMDDLFPVFQFVVVRAAIRHLGSEIHLIEDLMEPHLQNGELGIMFTTLKACYFQIKTEKLSQT</sequence>
<feature type="region of interest" description="Disordered" evidence="4">
    <location>
        <begin position="596"/>
        <end position="619"/>
    </location>
</feature>
<keyword evidence="1" id="KW-0344">Guanine-nucleotide releasing factor</keyword>
<dbReference type="PROSITE" id="PS51205">
    <property type="entry name" value="VPS9"/>
    <property type="match status" value="1"/>
</dbReference>
<evidence type="ECO:0000313" key="7">
    <source>
        <dbReference type="Proteomes" id="UP000694941"/>
    </source>
</evidence>
<dbReference type="Proteomes" id="UP000694941">
    <property type="component" value="Unplaced"/>
</dbReference>
<feature type="repeat" description="RCC1" evidence="3">
    <location>
        <begin position="92"/>
        <end position="158"/>
    </location>
</feature>
<feature type="compositionally biased region" description="Basic and acidic residues" evidence="4">
    <location>
        <begin position="284"/>
        <end position="300"/>
    </location>
</feature>
<dbReference type="InterPro" id="IPR059093">
    <property type="entry name" value="HA_Alsin"/>
</dbReference>
<evidence type="ECO:0000313" key="8">
    <source>
        <dbReference type="RefSeq" id="XP_013777403.1"/>
    </source>
</evidence>
<dbReference type="Pfam" id="PF02493">
    <property type="entry name" value="MORN"/>
    <property type="match status" value="7"/>
</dbReference>
<evidence type="ECO:0000256" key="1">
    <source>
        <dbReference type="ARBA" id="ARBA00022658"/>
    </source>
</evidence>
<gene>
    <name evidence="8" type="primary">LOC106462067</name>
</gene>
<dbReference type="RefSeq" id="XP_013777403.1">
    <property type="nucleotide sequence ID" value="XM_013921949.2"/>
</dbReference>
<dbReference type="InterPro" id="IPR000219">
    <property type="entry name" value="DH_dom"/>
</dbReference>
<dbReference type="Gene3D" id="2.30.29.30">
    <property type="entry name" value="Pleckstrin-homology domain (PH domain)/Phosphotyrosine-binding domain (PTB)"/>
    <property type="match status" value="1"/>
</dbReference>
<dbReference type="PANTHER" id="PTHR46089:SF2">
    <property type="entry name" value="ALSIN HOMOLOG"/>
    <property type="match status" value="1"/>
</dbReference>
<feature type="repeat" description="RCC1" evidence="3">
    <location>
        <begin position="627"/>
        <end position="678"/>
    </location>
</feature>
<name>A0ABM1B991_LIMPO</name>
<feature type="region of interest" description="Disordered" evidence="4">
    <location>
        <begin position="478"/>
        <end position="504"/>
    </location>
</feature>
<dbReference type="PANTHER" id="PTHR46089">
    <property type="entry name" value="ALSIN HOMOLOG"/>
    <property type="match status" value="1"/>
</dbReference>
<feature type="compositionally biased region" description="Basic and acidic residues" evidence="4">
    <location>
        <begin position="606"/>
        <end position="619"/>
    </location>
</feature>
<dbReference type="PROSITE" id="PS50012">
    <property type="entry name" value="RCC1_3"/>
    <property type="match status" value="5"/>
</dbReference>
<dbReference type="InterPro" id="IPR000408">
    <property type="entry name" value="Reg_chr_condens"/>
</dbReference>
<keyword evidence="7" id="KW-1185">Reference proteome</keyword>